<dbReference type="Proteomes" id="UP000271590">
    <property type="component" value="Unassembled WGS sequence"/>
</dbReference>
<reference evidence="5 8" key="1">
    <citation type="submission" date="2018-11" db="EMBL/GenBank/DDBJ databases">
        <title>The genome of Variovorax sp T529.</title>
        <authorList>
            <person name="Gao J."/>
        </authorList>
    </citation>
    <scope>NUCLEOTIDE SEQUENCE [LARGE SCALE GENOMIC DNA]</scope>
    <source>
        <strain evidence="5 8">T529</strain>
    </source>
</reference>
<dbReference type="RefSeq" id="WP_124961684.1">
    <property type="nucleotide sequence ID" value="NZ_RQXU01000029.1"/>
</dbReference>
<dbReference type="Proteomes" id="UP000271137">
    <property type="component" value="Unassembled WGS sequence"/>
</dbReference>
<dbReference type="Pfam" id="PF07719">
    <property type="entry name" value="TPR_2"/>
    <property type="match status" value="1"/>
</dbReference>
<feature type="repeat" description="TPR" evidence="3">
    <location>
        <begin position="640"/>
        <end position="673"/>
    </location>
</feature>
<evidence type="ECO:0000313" key="7">
    <source>
        <dbReference type="Proteomes" id="UP000271137"/>
    </source>
</evidence>
<evidence type="ECO:0000256" key="1">
    <source>
        <dbReference type="ARBA" id="ARBA00022737"/>
    </source>
</evidence>
<sequence length="720" mass="78837">MQRYFLRKASARRPAAHRLAIYVLGATSCGLLAPASAQEKTPRLEDLVRSEVVVVAGPAVFAGVVTAPGKVATLCHRLAGAASYEVQAIDGPRYPARLVASDQDRDVCILQADNLPARAADIANAQSSDQTRVARVLINKDGHYRFGDLQVAYQGRVVDGIYLELKPPILSSESFVVRDGAGVYDWQGRLVGMASVDTSGPSSLTMALPVEWIAHVDARMPPPELPLTATAWMNQARALEARGNRDGLLRNNLRWTEDRPQSAWAWNNLGNAYMFSREADKLPRGMAAYQRAVELDPRLAAAWSNLGNAYVETRDVPRAIDAYRNATRIDPAYSLAWKNLANLYIKTDQRSEAISTLKLAASAGKGQSRAQALNDLALMQTDPREAAETLRQAVAETPGDPLLWNSLGATWQKAGDLDKAIRAYEVAVQAGPRFLAPWVNLGNAYAHARQPAPALQAFRMATAIDPKYGLAWKWQGVLLAGHERDYKRAIAAFIEASKNGENGADLWSELGASYQQDGQLDKAQEAYGKAIEREPKAALHRARLSWLYLAQRRLADASQAAEEAVRLGPLEAIPWDTLGSVRTHQGQWPQAVAAHRRATELDPRMTSAWINLGTALNEAGQFAEAKEASTQALRLEPGNRAAQTTLGVSYIRSKEFAPAVDLFEKLNRENPNDALVLANLTSVYRRTGKTEEALNAHARLQKLDVGLAQRVYDLELKALP</sequence>
<dbReference type="SUPFAM" id="SSF48452">
    <property type="entry name" value="TPR-like"/>
    <property type="match status" value="2"/>
</dbReference>
<dbReference type="EMBL" id="RQXU01000029">
    <property type="protein sequence ID" value="RRH81602.1"/>
    <property type="molecule type" value="Genomic_DNA"/>
</dbReference>
<dbReference type="PANTHER" id="PTHR12558">
    <property type="entry name" value="CELL DIVISION CYCLE 16,23,27"/>
    <property type="match status" value="1"/>
</dbReference>
<evidence type="ECO:0000313" key="5">
    <source>
        <dbReference type="EMBL" id="RRH81602.1"/>
    </source>
</evidence>
<feature type="repeat" description="TPR" evidence="3">
    <location>
        <begin position="572"/>
        <end position="605"/>
    </location>
</feature>
<keyword evidence="7" id="KW-1185">Reference proteome</keyword>
<dbReference type="InterPro" id="IPR019734">
    <property type="entry name" value="TPR_rpt"/>
</dbReference>
<keyword evidence="1" id="KW-0677">Repeat</keyword>
<name>A0A3P3E7I0_9BURK</name>
<feature type="repeat" description="TPR" evidence="3">
    <location>
        <begin position="606"/>
        <end position="639"/>
    </location>
</feature>
<keyword evidence="2 3" id="KW-0802">TPR repeat</keyword>
<dbReference type="SMART" id="SM00028">
    <property type="entry name" value="TPR"/>
    <property type="match status" value="11"/>
</dbReference>
<keyword evidence="5" id="KW-0378">Hydrolase</keyword>
<feature type="chain" id="PRO_5018094652" evidence="4">
    <location>
        <begin position="38"/>
        <end position="720"/>
    </location>
</feature>
<dbReference type="EMBL" id="RXFQ01000019">
    <property type="protein sequence ID" value="RSZ30584.1"/>
    <property type="molecule type" value="Genomic_DNA"/>
</dbReference>
<dbReference type="Pfam" id="PF13432">
    <property type="entry name" value="TPR_16"/>
    <property type="match status" value="1"/>
</dbReference>
<evidence type="ECO:0000313" key="6">
    <source>
        <dbReference type="EMBL" id="RSZ30584.1"/>
    </source>
</evidence>
<dbReference type="PROSITE" id="PS51257">
    <property type="entry name" value="PROKAR_LIPOPROTEIN"/>
    <property type="match status" value="1"/>
</dbReference>
<dbReference type="InterPro" id="IPR013105">
    <property type="entry name" value="TPR_2"/>
</dbReference>
<dbReference type="Gene3D" id="2.40.10.120">
    <property type="match status" value="1"/>
</dbReference>
<feature type="repeat" description="TPR" evidence="3">
    <location>
        <begin position="435"/>
        <end position="468"/>
    </location>
</feature>
<evidence type="ECO:0000256" key="2">
    <source>
        <dbReference type="ARBA" id="ARBA00022803"/>
    </source>
</evidence>
<protein>
    <submittedName>
        <fullName evidence="5">Serine protease</fullName>
    </submittedName>
</protein>
<evidence type="ECO:0000256" key="3">
    <source>
        <dbReference type="PROSITE-ProRule" id="PRU00339"/>
    </source>
</evidence>
<dbReference type="Gene3D" id="1.25.40.10">
    <property type="entry name" value="Tetratricopeptide repeat domain"/>
    <property type="match status" value="4"/>
</dbReference>
<dbReference type="InterPro" id="IPR009003">
    <property type="entry name" value="Peptidase_S1_PA"/>
</dbReference>
<dbReference type="GO" id="GO:0006508">
    <property type="term" value="P:proteolysis"/>
    <property type="evidence" value="ECO:0007669"/>
    <property type="project" value="UniProtKB-KW"/>
</dbReference>
<accession>A0A3P3E7I0</accession>
<keyword evidence="5" id="KW-0645">Protease</keyword>
<feature type="repeat" description="TPR" evidence="3">
    <location>
        <begin position="401"/>
        <end position="434"/>
    </location>
</feature>
<proteinExistence type="predicted"/>
<keyword evidence="4" id="KW-0732">Signal</keyword>
<dbReference type="Pfam" id="PF14559">
    <property type="entry name" value="TPR_19"/>
    <property type="match status" value="2"/>
</dbReference>
<organism evidence="5 8">
    <name type="scientific">Variovorax beijingensis</name>
    <dbReference type="NCBI Taxonomy" id="2496117"/>
    <lineage>
        <taxon>Bacteria</taxon>
        <taxon>Pseudomonadati</taxon>
        <taxon>Pseudomonadota</taxon>
        <taxon>Betaproteobacteria</taxon>
        <taxon>Burkholderiales</taxon>
        <taxon>Comamonadaceae</taxon>
        <taxon>Variovorax</taxon>
    </lineage>
</organism>
<dbReference type="PROSITE" id="PS50005">
    <property type="entry name" value="TPR"/>
    <property type="match status" value="7"/>
</dbReference>
<reference evidence="6 7" key="2">
    <citation type="submission" date="2018-12" db="EMBL/GenBank/DDBJ databases">
        <title>The genome sequences of strain 502.</title>
        <authorList>
            <person name="Gao J."/>
            <person name="Sun J."/>
        </authorList>
    </citation>
    <scope>NUCLEOTIDE SEQUENCE [LARGE SCALE GENOMIC DNA]</scope>
    <source>
        <strain evidence="6 7">502</strain>
    </source>
</reference>
<dbReference type="Pfam" id="PF13365">
    <property type="entry name" value="Trypsin_2"/>
    <property type="match status" value="1"/>
</dbReference>
<dbReference type="PANTHER" id="PTHR12558:SF13">
    <property type="entry name" value="CELL DIVISION CYCLE PROTEIN 27 HOMOLOG"/>
    <property type="match status" value="1"/>
</dbReference>
<dbReference type="AlphaFoldDB" id="A0A3P3E7I0"/>
<comment type="caution">
    <text evidence="5">The sequence shown here is derived from an EMBL/GenBank/DDBJ whole genome shotgun (WGS) entry which is preliminary data.</text>
</comment>
<feature type="repeat" description="TPR" evidence="3">
    <location>
        <begin position="504"/>
        <end position="537"/>
    </location>
</feature>
<evidence type="ECO:0000313" key="8">
    <source>
        <dbReference type="Proteomes" id="UP000271590"/>
    </source>
</evidence>
<evidence type="ECO:0000256" key="4">
    <source>
        <dbReference type="SAM" id="SignalP"/>
    </source>
</evidence>
<dbReference type="SUPFAM" id="SSF81901">
    <property type="entry name" value="HCP-like"/>
    <property type="match status" value="1"/>
</dbReference>
<feature type="repeat" description="TPR" evidence="3">
    <location>
        <begin position="300"/>
        <end position="333"/>
    </location>
</feature>
<dbReference type="InterPro" id="IPR011990">
    <property type="entry name" value="TPR-like_helical_dom_sf"/>
</dbReference>
<gene>
    <name evidence="5" type="ORF">EH244_28635</name>
    <name evidence="6" type="ORF">EJO66_26330</name>
</gene>
<dbReference type="PROSITE" id="PS50293">
    <property type="entry name" value="TPR_REGION"/>
    <property type="match status" value="3"/>
</dbReference>
<dbReference type="Pfam" id="PF13414">
    <property type="entry name" value="TPR_11"/>
    <property type="match status" value="1"/>
</dbReference>
<dbReference type="SUPFAM" id="SSF50494">
    <property type="entry name" value="Trypsin-like serine proteases"/>
    <property type="match status" value="1"/>
</dbReference>
<feature type="signal peptide" evidence="4">
    <location>
        <begin position="1"/>
        <end position="37"/>
    </location>
</feature>
<dbReference type="GO" id="GO:0008233">
    <property type="term" value="F:peptidase activity"/>
    <property type="evidence" value="ECO:0007669"/>
    <property type="project" value="UniProtKB-KW"/>
</dbReference>